<comment type="caution">
    <text evidence="1">The sequence shown here is derived from an EMBL/GenBank/DDBJ whole genome shotgun (WGS) entry which is preliminary data.</text>
</comment>
<evidence type="ECO:0000313" key="2">
    <source>
        <dbReference type="Proteomes" id="UP000499080"/>
    </source>
</evidence>
<dbReference type="EMBL" id="BGPR01001012">
    <property type="protein sequence ID" value="GBM42978.1"/>
    <property type="molecule type" value="Genomic_DNA"/>
</dbReference>
<proteinExistence type="predicted"/>
<gene>
    <name evidence="1" type="ORF">AVEN_168550_1</name>
</gene>
<evidence type="ECO:0000313" key="1">
    <source>
        <dbReference type="EMBL" id="GBM42978.1"/>
    </source>
</evidence>
<name>A0A4Y2FR46_ARAVE</name>
<sequence>MHLKEGNGQQINLDGWTGFSKLLETFYKTYQIHQRAACPTSSQSHLDLPTLDLAKENGAIFLSFQIISEIIPLDIFSSRHDQIYWMLSTFALSSPEINSPSPLVAAQLFEEGEIEDKFFDIAPEER</sequence>
<dbReference type="Proteomes" id="UP000499080">
    <property type="component" value="Unassembled WGS sequence"/>
</dbReference>
<dbReference type="AlphaFoldDB" id="A0A4Y2FR46"/>
<protein>
    <submittedName>
        <fullName evidence="1">Uncharacterized protein</fullName>
    </submittedName>
</protein>
<keyword evidence="2" id="KW-1185">Reference proteome</keyword>
<reference evidence="1 2" key="1">
    <citation type="journal article" date="2019" name="Sci. Rep.">
        <title>Orb-weaving spider Araneus ventricosus genome elucidates the spidroin gene catalogue.</title>
        <authorList>
            <person name="Kono N."/>
            <person name="Nakamura H."/>
            <person name="Ohtoshi R."/>
            <person name="Moran D.A.P."/>
            <person name="Shinohara A."/>
            <person name="Yoshida Y."/>
            <person name="Fujiwara M."/>
            <person name="Mori M."/>
            <person name="Tomita M."/>
            <person name="Arakawa K."/>
        </authorList>
    </citation>
    <scope>NUCLEOTIDE SEQUENCE [LARGE SCALE GENOMIC DNA]</scope>
</reference>
<organism evidence="1 2">
    <name type="scientific">Araneus ventricosus</name>
    <name type="common">Orbweaver spider</name>
    <name type="synonym">Epeira ventricosa</name>
    <dbReference type="NCBI Taxonomy" id="182803"/>
    <lineage>
        <taxon>Eukaryota</taxon>
        <taxon>Metazoa</taxon>
        <taxon>Ecdysozoa</taxon>
        <taxon>Arthropoda</taxon>
        <taxon>Chelicerata</taxon>
        <taxon>Arachnida</taxon>
        <taxon>Araneae</taxon>
        <taxon>Araneomorphae</taxon>
        <taxon>Entelegynae</taxon>
        <taxon>Araneoidea</taxon>
        <taxon>Araneidae</taxon>
        <taxon>Araneus</taxon>
    </lineage>
</organism>
<accession>A0A4Y2FR46</accession>